<name>A0A4Y2PMI9_ARAVE</name>
<evidence type="ECO:0000313" key="1">
    <source>
        <dbReference type="EMBL" id="GBN51336.1"/>
    </source>
</evidence>
<dbReference type="AlphaFoldDB" id="A0A4Y2PMI9"/>
<keyword evidence="2" id="KW-1185">Reference proteome</keyword>
<accession>A0A4Y2PMI9</accession>
<reference evidence="1 2" key="1">
    <citation type="journal article" date="2019" name="Sci. Rep.">
        <title>Orb-weaving spider Araneus ventricosus genome elucidates the spidroin gene catalogue.</title>
        <authorList>
            <person name="Kono N."/>
            <person name="Nakamura H."/>
            <person name="Ohtoshi R."/>
            <person name="Moran D.A.P."/>
            <person name="Shinohara A."/>
            <person name="Yoshida Y."/>
            <person name="Fujiwara M."/>
            <person name="Mori M."/>
            <person name="Tomita M."/>
            <person name="Arakawa K."/>
        </authorList>
    </citation>
    <scope>NUCLEOTIDE SEQUENCE [LARGE SCALE GENOMIC DNA]</scope>
</reference>
<comment type="caution">
    <text evidence="1">The sequence shown here is derived from an EMBL/GenBank/DDBJ whole genome shotgun (WGS) entry which is preliminary data.</text>
</comment>
<protein>
    <submittedName>
        <fullName evidence="1">Uncharacterized protein</fullName>
    </submittedName>
</protein>
<organism evidence="1 2">
    <name type="scientific">Araneus ventricosus</name>
    <name type="common">Orbweaver spider</name>
    <name type="synonym">Epeira ventricosa</name>
    <dbReference type="NCBI Taxonomy" id="182803"/>
    <lineage>
        <taxon>Eukaryota</taxon>
        <taxon>Metazoa</taxon>
        <taxon>Ecdysozoa</taxon>
        <taxon>Arthropoda</taxon>
        <taxon>Chelicerata</taxon>
        <taxon>Arachnida</taxon>
        <taxon>Araneae</taxon>
        <taxon>Araneomorphae</taxon>
        <taxon>Entelegynae</taxon>
        <taxon>Araneoidea</taxon>
        <taxon>Araneidae</taxon>
        <taxon>Araneus</taxon>
    </lineage>
</organism>
<proteinExistence type="predicted"/>
<sequence>MESSSTFKLISSPNRDIEKIPASLRSHISSPSSGVQTLVLSLSCSLAHGRTDGLSVKLCSLENPGSFDVLTCGLWSVEFRAVVWLGKSLGSARVNGCIDAVWPLPSFDVRAIYRHNARNNRCTYKPTSHIDSSCSDGGE</sequence>
<evidence type="ECO:0000313" key="2">
    <source>
        <dbReference type="Proteomes" id="UP000499080"/>
    </source>
</evidence>
<dbReference type="Proteomes" id="UP000499080">
    <property type="component" value="Unassembled WGS sequence"/>
</dbReference>
<gene>
    <name evidence="1" type="ORF">AVEN_240256_1</name>
</gene>
<dbReference type="EMBL" id="BGPR01011435">
    <property type="protein sequence ID" value="GBN51336.1"/>
    <property type="molecule type" value="Genomic_DNA"/>
</dbReference>